<sequence length="367" mass="42552">MPALTYEDPSHRTIHHISQTLSASGIGCILWDEHLLRTYACNITFAATDYKFIVEDHDLITAYRVLRWSPDCIYNPCPGTYPCPVRYLEDKVQFDHDAHRRGPLPPHKHSSHIHPFPELHLHIRDASNSNNPYPTVLALYRKLDFFPTPLAGGTPPDIKPGYWGRATSLGRLIYAHEVGPRPTSSRGGRFPDSLWGVLIPSPMYLVEILIGLGIRDCRIPGARSIWTRWLMYLREAYVEHGRGLDVWDERAFLPEVLRPVWRYASDSEISRLQEPIMGVWRDLAWTLVGVDVERAKRTGHLAFQDWMVRQWDRETVVSLQDDGEREYGECGQFEEYRKYLVVYYIICGYIYPRSRFYTATILSYNAP</sequence>
<proteinExistence type="predicted"/>
<dbReference type="Proteomes" id="UP000184073">
    <property type="component" value="Unassembled WGS sequence"/>
</dbReference>
<organism evidence="1 2">
    <name type="scientific">Aspergillus versicolor CBS 583.65</name>
    <dbReference type="NCBI Taxonomy" id="1036611"/>
    <lineage>
        <taxon>Eukaryota</taxon>
        <taxon>Fungi</taxon>
        <taxon>Dikarya</taxon>
        <taxon>Ascomycota</taxon>
        <taxon>Pezizomycotina</taxon>
        <taxon>Eurotiomycetes</taxon>
        <taxon>Eurotiomycetidae</taxon>
        <taxon>Eurotiales</taxon>
        <taxon>Aspergillaceae</taxon>
        <taxon>Aspergillus</taxon>
        <taxon>Aspergillus subgen. Nidulantes</taxon>
    </lineage>
</organism>
<dbReference type="OrthoDB" id="4473390at2759"/>
<accession>A0A1L9Q3K0</accession>
<name>A0A1L9Q3K0_ASPVE</name>
<keyword evidence="2" id="KW-1185">Reference proteome</keyword>
<dbReference type="RefSeq" id="XP_040674117.1">
    <property type="nucleotide sequence ID" value="XM_040810862.1"/>
</dbReference>
<dbReference type="AlphaFoldDB" id="A0A1L9Q3K0"/>
<dbReference type="GeneID" id="63726373"/>
<reference evidence="2" key="1">
    <citation type="journal article" date="2017" name="Genome Biol.">
        <title>Comparative genomics reveals high biological diversity and specific adaptations in the industrially and medically important fungal genus Aspergillus.</title>
        <authorList>
            <person name="de Vries R.P."/>
            <person name="Riley R."/>
            <person name="Wiebenga A."/>
            <person name="Aguilar-Osorio G."/>
            <person name="Amillis S."/>
            <person name="Uchima C.A."/>
            <person name="Anderluh G."/>
            <person name="Asadollahi M."/>
            <person name="Askin M."/>
            <person name="Barry K."/>
            <person name="Battaglia E."/>
            <person name="Bayram O."/>
            <person name="Benocci T."/>
            <person name="Braus-Stromeyer S.A."/>
            <person name="Caldana C."/>
            <person name="Canovas D."/>
            <person name="Cerqueira G.C."/>
            <person name="Chen F."/>
            <person name="Chen W."/>
            <person name="Choi C."/>
            <person name="Clum A."/>
            <person name="Dos Santos R.A."/>
            <person name="Damasio A.R."/>
            <person name="Diallinas G."/>
            <person name="Emri T."/>
            <person name="Fekete E."/>
            <person name="Flipphi M."/>
            <person name="Freyberg S."/>
            <person name="Gallo A."/>
            <person name="Gournas C."/>
            <person name="Habgood R."/>
            <person name="Hainaut M."/>
            <person name="Harispe M.L."/>
            <person name="Henrissat B."/>
            <person name="Hilden K.S."/>
            <person name="Hope R."/>
            <person name="Hossain A."/>
            <person name="Karabika E."/>
            <person name="Karaffa L."/>
            <person name="Karanyi Z."/>
            <person name="Krasevec N."/>
            <person name="Kuo A."/>
            <person name="Kusch H."/>
            <person name="LaButti K."/>
            <person name="Lagendijk E.L."/>
            <person name="Lapidus A."/>
            <person name="Levasseur A."/>
            <person name="Lindquist E."/>
            <person name="Lipzen A."/>
            <person name="Logrieco A.F."/>
            <person name="MacCabe A."/>
            <person name="Maekelae M.R."/>
            <person name="Malavazi I."/>
            <person name="Melin P."/>
            <person name="Meyer V."/>
            <person name="Mielnichuk N."/>
            <person name="Miskei M."/>
            <person name="Molnar A.P."/>
            <person name="Mule G."/>
            <person name="Ngan C.Y."/>
            <person name="Orejas M."/>
            <person name="Orosz E."/>
            <person name="Ouedraogo J.P."/>
            <person name="Overkamp K.M."/>
            <person name="Park H.-S."/>
            <person name="Perrone G."/>
            <person name="Piumi F."/>
            <person name="Punt P.J."/>
            <person name="Ram A.F."/>
            <person name="Ramon A."/>
            <person name="Rauscher S."/>
            <person name="Record E."/>
            <person name="Riano-Pachon D.M."/>
            <person name="Robert V."/>
            <person name="Roehrig J."/>
            <person name="Ruller R."/>
            <person name="Salamov A."/>
            <person name="Salih N.S."/>
            <person name="Samson R.A."/>
            <person name="Sandor E."/>
            <person name="Sanguinetti M."/>
            <person name="Schuetze T."/>
            <person name="Sepcic K."/>
            <person name="Shelest E."/>
            <person name="Sherlock G."/>
            <person name="Sophianopoulou V."/>
            <person name="Squina F.M."/>
            <person name="Sun H."/>
            <person name="Susca A."/>
            <person name="Todd R.B."/>
            <person name="Tsang A."/>
            <person name="Unkles S.E."/>
            <person name="van de Wiele N."/>
            <person name="van Rossen-Uffink D."/>
            <person name="Oliveira J.V."/>
            <person name="Vesth T.C."/>
            <person name="Visser J."/>
            <person name="Yu J.-H."/>
            <person name="Zhou M."/>
            <person name="Andersen M.R."/>
            <person name="Archer D.B."/>
            <person name="Baker S.E."/>
            <person name="Benoit I."/>
            <person name="Brakhage A.A."/>
            <person name="Braus G.H."/>
            <person name="Fischer R."/>
            <person name="Frisvad J.C."/>
            <person name="Goldman G.H."/>
            <person name="Houbraken J."/>
            <person name="Oakley B."/>
            <person name="Pocsi I."/>
            <person name="Scazzocchio C."/>
            <person name="Seiboth B."/>
            <person name="vanKuyk P.A."/>
            <person name="Wortman J."/>
            <person name="Dyer P.S."/>
            <person name="Grigoriev I.V."/>
        </authorList>
    </citation>
    <scope>NUCLEOTIDE SEQUENCE [LARGE SCALE GENOMIC DNA]</scope>
    <source>
        <strain evidence="2">CBS 583.65</strain>
    </source>
</reference>
<evidence type="ECO:0000313" key="2">
    <source>
        <dbReference type="Proteomes" id="UP000184073"/>
    </source>
</evidence>
<dbReference type="VEuPathDB" id="FungiDB:ASPVEDRAFT_34518"/>
<gene>
    <name evidence="1" type="ORF">ASPVEDRAFT_34518</name>
</gene>
<evidence type="ECO:0000313" key="1">
    <source>
        <dbReference type="EMBL" id="OJJ08355.1"/>
    </source>
</evidence>
<dbReference type="EMBL" id="KV878139">
    <property type="protein sequence ID" value="OJJ08355.1"/>
    <property type="molecule type" value="Genomic_DNA"/>
</dbReference>
<protein>
    <submittedName>
        <fullName evidence="1">Uncharacterized protein</fullName>
    </submittedName>
</protein>